<feature type="compositionally biased region" description="Low complexity" evidence="1">
    <location>
        <begin position="58"/>
        <end position="75"/>
    </location>
</feature>
<dbReference type="PANTHER" id="PTHR37544">
    <property type="entry name" value="SPRAY-RELATED"/>
    <property type="match status" value="1"/>
</dbReference>
<feature type="transmembrane region" description="Helical" evidence="2">
    <location>
        <begin position="605"/>
        <end position="628"/>
    </location>
</feature>
<keyword evidence="2" id="KW-0812">Transmembrane</keyword>
<proteinExistence type="predicted"/>
<evidence type="ECO:0000256" key="1">
    <source>
        <dbReference type="SAM" id="MobiDB-lite"/>
    </source>
</evidence>
<dbReference type="Pfam" id="PF11915">
    <property type="entry name" value="DUF3433"/>
    <property type="match status" value="2"/>
</dbReference>
<sequence>MSNPSIPRNFSLRNVNTSKPQLYRTESRQSAAASDDYYSFSEKEASSPDSQVTAMRFATPDSQPSSQASSPTVPSGQQPQTVAETQPANARQSDLQDLGSPRPGTSSTVRFGEDKVARISPKSNETVRRVPSDYAGPAPTPGLDDSPYVRFAIDQLTRDEQVLGPRRQDSISTRDSDQPTERLLWDEGLGYFTRTRTPIPHTKNTNLLPERPKYKSPSPQALPQRPDSIDPESFVAVDPPEDDLLYPALDYLPVALRPLTLLALIFCCLLMIAGIVFCNVWSQKHDGIWAYTGQGDSRYFVMQFLPQILASVIIVMNFMVQSAIYRIAPFAMMAAQRNRGHVLQGLPIISRNFVFPDMSHFRYGEPLFGFSLFAIWLSNFFSIPLISCLFQAKYYLIEGQGVWRWASVQPIGWTLVAAYGLLVLGLLLLVLRFIRGSTGLMWDPICLADLISIIQRSNILHDYEHSETVPSVKESLDPRVLRLGYWKLSMKPEIFYGIGEADAPIRTPSLHQTEKTKEKQPHGLAKVCFDLEHHGAFANDPFDHHLYSPFTRYRWTPWFLRKITIVIWTIIVFALFIAFVAVSFINNGIKDGFHPKLPTLPSISAFSSSNFLYSFIPALIGNFLFLAWQPIDLYLRSLQPFVELSSPDGASAEKSILLSYPACLPFQITMQAIINRHYKVAWVSLVSVLSLAIPILAGGIFMGLWYPSHQDIRISSLMPAFYALIAFCAIYAVSFLAIWPGRRRYLPHDITTLSDLMSYFYQSPLLADKLLREPRSKTDLVTRLIVAPPSERLLPMYGFGIYVGRDGKEHLGIDRFHRPGRTDMLITTGTMK</sequence>
<dbReference type="AlphaFoldDB" id="A0A1V6U0U4"/>
<evidence type="ECO:0008006" key="5">
    <source>
        <dbReference type="Google" id="ProtNLM"/>
    </source>
</evidence>
<dbReference type="STRING" id="303698.A0A1V6U0U4"/>
<comment type="caution">
    <text evidence="3">The sequence shown here is derived from an EMBL/GenBank/DDBJ whole genome shotgun (WGS) entry which is preliminary data.</text>
</comment>
<dbReference type="PANTHER" id="PTHR37544:SF1">
    <property type="entry name" value="PHOSPHORIBOSYLAMINOIMIDAZOLE-SUCCINOCARBOXAMIDE SYNTHASE"/>
    <property type="match status" value="1"/>
</dbReference>
<organism evidence="3 4">
    <name type="scientific">Penicillium steckii</name>
    <dbReference type="NCBI Taxonomy" id="303698"/>
    <lineage>
        <taxon>Eukaryota</taxon>
        <taxon>Fungi</taxon>
        <taxon>Dikarya</taxon>
        <taxon>Ascomycota</taxon>
        <taxon>Pezizomycotina</taxon>
        <taxon>Eurotiomycetes</taxon>
        <taxon>Eurotiomycetidae</taxon>
        <taxon>Eurotiales</taxon>
        <taxon>Aspergillaceae</taxon>
        <taxon>Penicillium</taxon>
    </lineage>
</organism>
<gene>
    <name evidence="3" type="ORF">PENSTE_c001G00409</name>
</gene>
<name>A0A1V6U0U4_9EURO</name>
<feature type="compositionally biased region" description="Polar residues" evidence="1">
    <location>
        <begin position="76"/>
        <end position="95"/>
    </location>
</feature>
<dbReference type="InterPro" id="IPR021840">
    <property type="entry name" value="DUF3433"/>
</dbReference>
<feature type="transmembrane region" description="Helical" evidence="2">
    <location>
        <begin position="367"/>
        <end position="392"/>
    </location>
</feature>
<feature type="transmembrane region" description="Helical" evidence="2">
    <location>
        <begin position="412"/>
        <end position="431"/>
    </location>
</feature>
<keyword evidence="4" id="KW-1185">Reference proteome</keyword>
<feature type="transmembrane region" description="Helical" evidence="2">
    <location>
        <begin position="718"/>
        <end position="739"/>
    </location>
</feature>
<feature type="compositionally biased region" description="Polar residues" evidence="1">
    <location>
        <begin position="1"/>
        <end position="20"/>
    </location>
</feature>
<feature type="compositionally biased region" description="Low complexity" evidence="1">
    <location>
        <begin position="30"/>
        <end position="39"/>
    </location>
</feature>
<feature type="transmembrane region" description="Helical" evidence="2">
    <location>
        <begin position="308"/>
        <end position="328"/>
    </location>
</feature>
<feature type="region of interest" description="Disordered" evidence="1">
    <location>
        <begin position="1"/>
        <end position="147"/>
    </location>
</feature>
<feature type="transmembrane region" description="Helical" evidence="2">
    <location>
        <begin position="563"/>
        <end position="585"/>
    </location>
</feature>
<keyword evidence="2" id="KW-1133">Transmembrane helix</keyword>
<evidence type="ECO:0000313" key="3">
    <source>
        <dbReference type="EMBL" id="OQE32111.1"/>
    </source>
</evidence>
<dbReference type="EMBL" id="MLKD01000001">
    <property type="protein sequence ID" value="OQE32111.1"/>
    <property type="molecule type" value="Genomic_DNA"/>
</dbReference>
<accession>A0A1V6U0U4</accession>
<dbReference type="Proteomes" id="UP000191285">
    <property type="component" value="Unassembled WGS sequence"/>
</dbReference>
<feature type="transmembrane region" description="Helical" evidence="2">
    <location>
        <begin position="680"/>
        <end position="706"/>
    </location>
</feature>
<feature type="region of interest" description="Disordered" evidence="1">
    <location>
        <begin position="159"/>
        <end position="179"/>
    </location>
</feature>
<dbReference type="OrthoDB" id="3057599at2759"/>
<keyword evidence="2" id="KW-0472">Membrane</keyword>
<evidence type="ECO:0000313" key="4">
    <source>
        <dbReference type="Proteomes" id="UP000191285"/>
    </source>
</evidence>
<feature type="region of interest" description="Disordered" evidence="1">
    <location>
        <begin position="195"/>
        <end position="228"/>
    </location>
</feature>
<evidence type="ECO:0000256" key="2">
    <source>
        <dbReference type="SAM" id="Phobius"/>
    </source>
</evidence>
<feature type="transmembrane region" description="Helical" evidence="2">
    <location>
        <begin position="259"/>
        <end position="282"/>
    </location>
</feature>
<reference evidence="4" key="1">
    <citation type="journal article" date="2017" name="Nat. Microbiol.">
        <title>Global analysis of biosynthetic gene clusters reveals vast potential of secondary metabolite production in Penicillium species.</title>
        <authorList>
            <person name="Nielsen J.C."/>
            <person name="Grijseels S."/>
            <person name="Prigent S."/>
            <person name="Ji B."/>
            <person name="Dainat J."/>
            <person name="Nielsen K.F."/>
            <person name="Frisvad J.C."/>
            <person name="Workman M."/>
            <person name="Nielsen J."/>
        </authorList>
    </citation>
    <scope>NUCLEOTIDE SEQUENCE [LARGE SCALE GENOMIC DNA]</scope>
    <source>
        <strain evidence="4">IBT 24891</strain>
    </source>
</reference>
<protein>
    <recommendedName>
        <fullName evidence="5">Phosphoribosylaminoimidazole-succinocarboxamide synthase</fullName>
    </recommendedName>
</protein>